<dbReference type="EMBL" id="ACHG01000110">
    <property type="protein sequence ID" value="EEI65620.1"/>
    <property type="molecule type" value="Genomic_DNA"/>
</dbReference>
<dbReference type="InterPro" id="IPR002657">
    <property type="entry name" value="BilAc:Na_symport/Acr3"/>
</dbReference>
<dbReference type="FunFam" id="1.20.1530.20:FF:000009">
    <property type="entry name" value="Arsenite transporter, ACR3 family"/>
    <property type="match status" value="1"/>
</dbReference>
<keyword evidence="5 9" id="KW-0812">Transmembrane</keyword>
<evidence type="ECO:0000256" key="9">
    <source>
        <dbReference type="PIRNR" id="PIRNR005508"/>
    </source>
</evidence>
<evidence type="ECO:0000313" key="12">
    <source>
        <dbReference type="Proteomes" id="UP000003419"/>
    </source>
</evidence>
<dbReference type="Gene3D" id="1.20.1530.20">
    <property type="match status" value="1"/>
</dbReference>
<dbReference type="GO" id="GO:0005886">
    <property type="term" value="C:plasma membrane"/>
    <property type="evidence" value="ECO:0007669"/>
    <property type="project" value="UniProtKB-SubCell"/>
</dbReference>
<feature type="transmembrane region" description="Helical" evidence="10">
    <location>
        <begin position="198"/>
        <end position="216"/>
    </location>
</feature>
<evidence type="ECO:0000256" key="2">
    <source>
        <dbReference type="ARBA" id="ARBA00010110"/>
    </source>
</evidence>
<keyword evidence="8 9" id="KW-0472">Membrane</keyword>
<evidence type="ECO:0000256" key="6">
    <source>
        <dbReference type="ARBA" id="ARBA00022849"/>
    </source>
</evidence>
<keyword evidence="7 9" id="KW-1133">Transmembrane helix</keyword>
<evidence type="ECO:0000313" key="11">
    <source>
        <dbReference type="EMBL" id="EEI65620.1"/>
    </source>
</evidence>
<dbReference type="PANTHER" id="PTHR43057">
    <property type="entry name" value="ARSENITE EFFLUX TRANSPORTER"/>
    <property type="match status" value="1"/>
</dbReference>
<proteinExistence type="inferred from homology"/>
<keyword evidence="3 9" id="KW-0813">Transport</keyword>
<evidence type="ECO:0000256" key="1">
    <source>
        <dbReference type="ARBA" id="ARBA00004651"/>
    </source>
</evidence>
<evidence type="ECO:0000256" key="5">
    <source>
        <dbReference type="ARBA" id="ARBA00022692"/>
    </source>
</evidence>
<feature type="transmembrane region" description="Helical" evidence="10">
    <location>
        <begin position="24"/>
        <end position="45"/>
    </location>
</feature>
<dbReference type="Pfam" id="PF01758">
    <property type="entry name" value="SBF"/>
    <property type="match status" value="1"/>
</dbReference>
<dbReference type="GO" id="GO:0015297">
    <property type="term" value="F:antiporter activity"/>
    <property type="evidence" value="ECO:0007669"/>
    <property type="project" value="UniProtKB-UniRule"/>
</dbReference>
<reference evidence="11 12" key="1">
    <citation type="submission" date="2009-01" db="EMBL/GenBank/DDBJ databases">
        <authorList>
            <person name="Qin X."/>
            <person name="Bachman B."/>
            <person name="Battles P."/>
            <person name="Bell A."/>
            <person name="Bess C."/>
            <person name="Bickham C."/>
            <person name="Chaboub L."/>
            <person name="Chen D."/>
            <person name="Coyle M."/>
            <person name="Deiros D.R."/>
            <person name="Dinh H."/>
            <person name="Forbes L."/>
            <person name="Fowler G."/>
            <person name="Francisco L."/>
            <person name="Fu Q."/>
            <person name="Gubbala S."/>
            <person name="Hale W."/>
            <person name="Han Y."/>
            <person name="Hemphill L."/>
            <person name="Highlander S.K."/>
            <person name="Hirani K."/>
            <person name="Hogues M."/>
            <person name="Jackson L."/>
            <person name="Jakkamsetti A."/>
            <person name="Javaid M."/>
            <person name="Jiang H."/>
            <person name="Korchina V."/>
            <person name="Kovar C."/>
            <person name="Lara F."/>
            <person name="Lee S."/>
            <person name="Mata R."/>
            <person name="Mathew T."/>
            <person name="Moen C."/>
            <person name="Morales K."/>
            <person name="Munidasa M."/>
            <person name="Nazareth L."/>
            <person name="Ngo R."/>
            <person name="Nguyen L."/>
            <person name="Okwuonu G."/>
            <person name="Ongeri F."/>
            <person name="Patil S."/>
            <person name="Petrosino J."/>
            <person name="Pham C."/>
            <person name="Pham P."/>
            <person name="Pu L.-L."/>
            <person name="Puazo M."/>
            <person name="Raj R."/>
            <person name="Reid J."/>
            <person name="Rouhana J."/>
            <person name="Saada N."/>
            <person name="Shang Y."/>
            <person name="Simmons D."/>
            <person name="Thornton R."/>
            <person name="Warren J."/>
            <person name="Weissenberger G."/>
            <person name="Zhang J."/>
            <person name="Zhang L."/>
            <person name="Zhou C."/>
            <person name="Zhu D."/>
            <person name="Muzny D."/>
            <person name="Worley K."/>
            <person name="Gibbs R."/>
        </authorList>
    </citation>
    <scope>NUCLEOTIDE SEQUENCE [LARGE SCALE GENOMIC DNA]</scope>
    <source>
        <strain evidence="11 12">CF48-3A</strain>
    </source>
</reference>
<dbReference type="NCBIfam" id="TIGR00832">
    <property type="entry name" value="acr3"/>
    <property type="match status" value="1"/>
</dbReference>
<keyword evidence="4 9" id="KW-1003">Cell membrane</keyword>
<feature type="transmembrane region" description="Helical" evidence="10">
    <location>
        <begin position="236"/>
        <end position="254"/>
    </location>
</feature>
<feature type="transmembrane region" description="Helical" evidence="10">
    <location>
        <begin position="91"/>
        <end position="114"/>
    </location>
</feature>
<evidence type="ECO:0000256" key="7">
    <source>
        <dbReference type="ARBA" id="ARBA00022989"/>
    </source>
</evidence>
<dbReference type="InterPro" id="IPR038770">
    <property type="entry name" value="Na+/solute_symporter_sf"/>
</dbReference>
<organism evidence="11 12">
    <name type="scientific">Limosilactobacillus reuteri CF48-3A</name>
    <dbReference type="NCBI Taxonomy" id="525341"/>
    <lineage>
        <taxon>Bacteria</taxon>
        <taxon>Bacillati</taxon>
        <taxon>Bacillota</taxon>
        <taxon>Bacilli</taxon>
        <taxon>Lactobacillales</taxon>
        <taxon>Lactobacillaceae</taxon>
        <taxon>Limosilactobacillus</taxon>
    </lineage>
</organism>
<sequence>MSVYILGGATMKTSRNLSVMDRYMTLWVFLAMVIGILSGFIFPSLPKLINSWSVGTTSIPIAIGLILMLYPPLTKVNYGKMGDVFSDKKELTFSLIQNWVVGPLLMFALAIIFLRNYPSYMIGLIMIGLARCIAMVIVWNELAHGNNDYAAGLVAINSIFQIIFYSIYAYLFISILPKFFGIQTQTVNITMSEIAKTVFIYLGIPFILGISSRYLIIKSKGRGWFEDKYVPKISRITTWALLFTIVVMFSVKGARVVELPLDAVRVAVPLLLYFVLMFFITFWIAKKTGTSYSISATQSFTAASNNFELAVAVTVGIFGLSSGEAFAAVIGPMVEVPVMILLVDVALWIKRKFY</sequence>
<dbReference type="PANTHER" id="PTHR43057:SF1">
    <property type="entry name" value="ARSENICAL-RESISTANCE PROTEIN 3"/>
    <property type="match status" value="1"/>
</dbReference>
<name>A0A8D9VW22_LIMRT</name>
<keyword evidence="6" id="KW-0059">Arsenical resistance</keyword>
<comment type="similarity">
    <text evidence="2 9">Belongs to the arsenical resistance-3 (ACR3) (TC 2.A.59) family.</text>
</comment>
<protein>
    <submittedName>
        <fullName evidence="11">Arsenical-resistance protein</fullName>
    </submittedName>
</protein>
<evidence type="ECO:0000256" key="4">
    <source>
        <dbReference type="ARBA" id="ARBA00022475"/>
    </source>
</evidence>
<feature type="transmembrane region" description="Helical" evidence="10">
    <location>
        <begin position="51"/>
        <end position="70"/>
    </location>
</feature>
<evidence type="ECO:0000256" key="3">
    <source>
        <dbReference type="ARBA" id="ARBA00022448"/>
    </source>
</evidence>
<dbReference type="PIRSF" id="PIRSF005508">
    <property type="entry name" value="Acr3"/>
    <property type="match status" value="1"/>
</dbReference>
<feature type="transmembrane region" description="Helical" evidence="10">
    <location>
        <begin position="266"/>
        <end position="285"/>
    </location>
</feature>
<dbReference type="GO" id="GO:0046685">
    <property type="term" value="P:response to arsenic-containing substance"/>
    <property type="evidence" value="ECO:0007669"/>
    <property type="project" value="UniProtKB-KW"/>
</dbReference>
<comment type="caution">
    <text evidence="11">The sequence shown here is derived from an EMBL/GenBank/DDBJ whole genome shotgun (WGS) entry which is preliminary data.</text>
</comment>
<accession>A0A8D9VW22</accession>
<gene>
    <name evidence="11" type="primary">arsB</name>
    <name evidence="11" type="ORF">HMPREF0534_1053</name>
</gene>
<dbReference type="InterPro" id="IPR004706">
    <property type="entry name" value="Arsenical-R_Acr3"/>
</dbReference>
<dbReference type="GO" id="GO:0015105">
    <property type="term" value="F:arsenite transmembrane transporter activity"/>
    <property type="evidence" value="ECO:0007669"/>
    <property type="project" value="TreeGrafter"/>
</dbReference>
<dbReference type="GO" id="GO:0015104">
    <property type="term" value="F:antimonite transmembrane transporter activity"/>
    <property type="evidence" value="ECO:0007669"/>
    <property type="project" value="TreeGrafter"/>
</dbReference>
<evidence type="ECO:0000256" key="8">
    <source>
        <dbReference type="ARBA" id="ARBA00023136"/>
    </source>
</evidence>
<dbReference type="Proteomes" id="UP000003419">
    <property type="component" value="Unassembled WGS sequence"/>
</dbReference>
<evidence type="ECO:0000256" key="10">
    <source>
        <dbReference type="SAM" id="Phobius"/>
    </source>
</evidence>
<dbReference type="AlphaFoldDB" id="A0A8D9VW22"/>
<feature type="transmembrane region" description="Helical" evidence="10">
    <location>
        <begin position="120"/>
        <end position="139"/>
    </location>
</feature>
<feature type="transmembrane region" description="Helical" evidence="10">
    <location>
        <begin position="329"/>
        <end position="349"/>
    </location>
</feature>
<feature type="transmembrane region" description="Helical" evidence="10">
    <location>
        <begin position="151"/>
        <end position="173"/>
    </location>
</feature>
<comment type="subcellular location">
    <subcellularLocation>
        <location evidence="1 9">Cell membrane</location>
        <topology evidence="1 9">Multi-pass membrane protein</topology>
    </subcellularLocation>
</comment>